<comment type="subcellular location">
    <subcellularLocation>
        <location evidence="1">Membrane</location>
        <topology evidence="1">Multi-pass membrane protein</topology>
    </subcellularLocation>
</comment>
<evidence type="ECO:0000256" key="1">
    <source>
        <dbReference type="ARBA" id="ARBA00004141"/>
    </source>
</evidence>
<comment type="caution">
    <text evidence="8">The sequence shown here is derived from an EMBL/GenBank/DDBJ whole genome shotgun (WGS) entry which is preliminary data.</text>
</comment>
<feature type="transmembrane region" description="Helical" evidence="6">
    <location>
        <begin position="181"/>
        <end position="202"/>
    </location>
</feature>
<feature type="transmembrane region" description="Helical" evidence="6">
    <location>
        <begin position="243"/>
        <end position="263"/>
    </location>
</feature>
<proteinExistence type="predicted"/>
<feature type="region of interest" description="Disordered" evidence="5">
    <location>
        <begin position="1"/>
        <end position="36"/>
    </location>
</feature>
<dbReference type="PANTHER" id="PTHR22911">
    <property type="entry name" value="ACYL-MALONYL CONDENSING ENZYME-RELATED"/>
    <property type="match status" value="1"/>
</dbReference>
<dbReference type="InterPro" id="IPR037185">
    <property type="entry name" value="EmrE-like"/>
</dbReference>
<dbReference type="STRING" id="1173061.A0A0J9X2V1"/>
<dbReference type="PANTHER" id="PTHR22911:SF6">
    <property type="entry name" value="SOLUTE CARRIER FAMILY 35 MEMBER G1"/>
    <property type="match status" value="1"/>
</dbReference>
<feature type="transmembrane region" description="Helical" evidence="6">
    <location>
        <begin position="402"/>
        <end position="421"/>
    </location>
</feature>
<keyword evidence="3 6" id="KW-1133">Transmembrane helix</keyword>
<evidence type="ECO:0000259" key="7">
    <source>
        <dbReference type="Pfam" id="PF00892"/>
    </source>
</evidence>
<dbReference type="EMBL" id="CCBN010000001">
    <property type="protein sequence ID" value="CDO51688.1"/>
    <property type="molecule type" value="Genomic_DNA"/>
</dbReference>
<accession>A0A0J9X2V1</accession>
<dbReference type="Proteomes" id="UP000242525">
    <property type="component" value="Unassembled WGS sequence"/>
</dbReference>
<dbReference type="SUPFAM" id="SSF103481">
    <property type="entry name" value="Multidrug resistance efflux transporter EmrE"/>
    <property type="match status" value="2"/>
</dbReference>
<evidence type="ECO:0000256" key="2">
    <source>
        <dbReference type="ARBA" id="ARBA00022692"/>
    </source>
</evidence>
<feature type="region of interest" description="Disordered" evidence="5">
    <location>
        <begin position="472"/>
        <end position="521"/>
    </location>
</feature>
<gene>
    <name evidence="8" type="ORF">BN980_GECA01s10636g</name>
</gene>
<feature type="transmembrane region" description="Helical" evidence="6">
    <location>
        <begin position="214"/>
        <end position="231"/>
    </location>
</feature>
<keyword evidence="2 6" id="KW-0812">Transmembrane</keyword>
<evidence type="ECO:0000313" key="9">
    <source>
        <dbReference type="Proteomes" id="UP000242525"/>
    </source>
</evidence>
<feature type="transmembrane region" description="Helical" evidence="6">
    <location>
        <begin position="107"/>
        <end position="127"/>
    </location>
</feature>
<evidence type="ECO:0000256" key="3">
    <source>
        <dbReference type="ARBA" id="ARBA00022989"/>
    </source>
</evidence>
<feature type="transmembrane region" description="Helical" evidence="6">
    <location>
        <begin position="345"/>
        <end position="365"/>
    </location>
</feature>
<sequence>MTEPDSKKPLSISTPASGLAPETSLDGHQPTDINGQYGDLEREIGFTSESDQLLELLPSSPTNTTDTHHRIHEFQSPQSLRHAGASSIRHKYYQLKKTPLRVRIHNIWHSIIYSHLGVKLLLLSQFFNAGMAATTRLLETTSDPPFHPLQILFVRMTITYAGCFAFMYWKRIPDFIIGPPGVRLLLMLRGTVGFFGVFGLYYSVNYLELSDATVITFLTPTMAAILAWFFLGEKLIPAELAGGFVALLGVLLIARPTFIMHWIQGSSNVHPGEPDDVPEYLRMRAIFFALLGVFGAGMAFVTIRWIGKRAHPLISVSYFAAWCVLVSTVGLTVIPGLSFVLPQNAYQWMLLFALGICGFLMQFSLTAGIQRVKAGRAAAATYTQILWAIMWERLIWHKLPDLLSLFGGSLIIGSAITVSFIKYRQTKKDEEEVAKQNEYDDGAIVFSSDDDEEYSDSEVQFNHSQRVIDFDNIDPESRESDSYPNQISIEPEPLKPFDNGIIEGGPLLGNENPHTRDIIDR</sequence>
<name>A0A0J9X2V1_GEOCN</name>
<evidence type="ECO:0000256" key="4">
    <source>
        <dbReference type="ARBA" id="ARBA00023136"/>
    </source>
</evidence>
<feature type="domain" description="EamA" evidence="7">
    <location>
        <begin position="284"/>
        <end position="419"/>
    </location>
</feature>
<feature type="transmembrane region" description="Helical" evidence="6">
    <location>
        <begin position="147"/>
        <end position="169"/>
    </location>
</feature>
<keyword evidence="9" id="KW-1185">Reference proteome</keyword>
<evidence type="ECO:0000313" key="8">
    <source>
        <dbReference type="EMBL" id="CDO51688.1"/>
    </source>
</evidence>
<feature type="transmembrane region" description="Helical" evidence="6">
    <location>
        <begin position="377"/>
        <end position="396"/>
    </location>
</feature>
<dbReference type="AlphaFoldDB" id="A0A0J9X2V1"/>
<dbReference type="GO" id="GO:0016020">
    <property type="term" value="C:membrane"/>
    <property type="evidence" value="ECO:0007669"/>
    <property type="project" value="UniProtKB-SubCell"/>
</dbReference>
<evidence type="ECO:0000256" key="6">
    <source>
        <dbReference type="SAM" id="Phobius"/>
    </source>
</evidence>
<keyword evidence="4 6" id="KW-0472">Membrane</keyword>
<feature type="domain" description="EamA" evidence="7">
    <location>
        <begin position="117"/>
        <end position="254"/>
    </location>
</feature>
<dbReference type="Pfam" id="PF00892">
    <property type="entry name" value="EamA"/>
    <property type="match status" value="2"/>
</dbReference>
<organism evidence="8 9">
    <name type="scientific">Geotrichum candidum</name>
    <name type="common">Oospora lactis</name>
    <name type="synonym">Dipodascus geotrichum</name>
    <dbReference type="NCBI Taxonomy" id="1173061"/>
    <lineage>
        <taxon>Eukaryota</taxon>
        <taxon>Fungi</taxon>
        <taxon>Dikarya</taxon>
        <taxon>Ascomycota</taxon>
        <taxon>Saccharomycotina</taxon>
        <taxon>Dipodascomycetes</taxon>
        <taxon>Dipodascales</taxon>
        <taxon>Dipodascaceae</taxon>
        <taxon>Geotrichum</taxon>
    </lineage>
</organism>
<protein>
    <recommendedName>
        <fullName evidence="7">EamA domain-containing protein</fullName>
    </recommendedName>
</protein>
<evidence type="ECO:0000256" key="5">
    <source>
        <dbReference type="SAM" id="MobiDB-lite"/>
    </source>
</evidence>
<feature type="transmembrane region" description="Helical" evidence="6">
    <location>
        <begin position="318"/>
        <end position="339"/>
    </location>
</feature>
<dbReference type="InterPro" id="IPR000620">
    <property type="entry name" value="EamA_dom"/>
</dbReference>
<reference evidence="8" key="1">
    <citation type="submission" date="2014-03" db="EMBL/GenBank/DDBJ databases">
        <authorList>
            <person name="Casaregola S."/>
        </authorList>
    </citation>
    <scope>NUCLEOTIDE SEQUENCE [LARGE SCALE GENOMIC DNA]</scope>
    <source>
        <strain evidence="8">CLIB 918</strain>
    </source>
</reference>
<feature type="transmembrane region" description="Helical" evidence="6">
    <location>
        <begin position="283"/>
        <end position="306"/>
    </location>
</feature>
<dbReference type="OrthoDB" id="306876at2759"/>